<evidence type="ECO:0000313" key="4">
    <source>
        <dbReference type="EMBL" id="GAA3609075.1"/>
    </source>
</evidence>
<evidence type="ECO:0000256" key="2">
    <source>
        <dbReference type="SAM" id="MobiDB-lite"/>
    </source>
</evidence>
<dbReference type="EMBL" id="BAAAZO010000003">
    <property type="protein sequence ID" value="GAA3609075.1"/>
    <property type="molecule type" value="Genomic_DNA"/>
</dbReference>
<organism evidence="4 5">
    <name type="scientific">Kineosporia mesophila</name>
    <dbReference type="NCBI Taxonomy" id="566012"/>
    <lineage>
        <taxon>Bacteria</taxon>
        <taxon>Bacillati</taxon>
        <taxon>Actinomycetota</taxon>
        <taxon>Actinomycetes</taxon>
        <taxon>Kineosporiales</taxon>
        <taxon>Kineosporiaceae</taxon>
        <taxon>Kineosporia</taxon>
    </lineage>
</organism>
<dbReference type="CDD" id="cd00060">
    <property type="entry name" value="FHA"/>
    <property type="match status" value="1"/>
</dbReference>
<protein>
    <submittedName>
        <fullName evidence="4">Antibiotic biosynthesis regulator FhaA</fullName>
    </submittedName>
</protein>
<evidence type="ECO:0000259" key="3">
    <source>
        <dbReference type="PROSITE" id="PS50006"/>
    </source>
</evidence>
<dbReference type="Gene3D" id="3.30.2320.60">
    <property type="entry name" value="FhaA, phosphopeptide-binding domain (DUF3662)"/>
    <property type="match status" value="1"/>
</dbReference>
<feature type="region of interest" description="Disordered" evidence="2">
    <location>
        <begin position="118"/>
        <end position="167"/>
    </location>
</feature>
<dbReference type="PROSITE" id="PS50006">
    <property type="entry name" value="FHA_DOMAIN"/>
    <property type="match status" value="1"/>
</dbReference>
<keyword evidence="1" id="KW-0597">Phosphoprotein</keyword>
<feature type="compositionally biased region" description="Low complexity" evidence="2">
    <location>
        <begin position="130"/>
        <end position="162"/>
    </location>
</feature>
<dbReference type="Gene3D" id="2.60.200.20">
    <property type="match status" value="1"/>
</dbReference>
<dbReference type="Pfam" id="PF12401">
    <property type="entry name" value="FhaA_N"/>
    <property type="match status" value="1"/>
</dbReference>
<name>A0ABP6ZGK2_9ACTN</name>
<feature type="compositionally biased region" description="Polar residues" evidence="2">
    <location>
        <begin position="118"/>
        <end position="129"/>
    </location>
</feature>
<dbReference type="SMART" id="SM00240">
    <property type="entry name" value="FHA"/>
    <property type="match status" value="1"/>
</dbReference>
<feature type="domain" description="FHA" evidence="3">
    <location>
        <begin position="181"/>
        <end position="230"/>
    </location>
</feature>
<dbReference type="InterPro" id="IPR042287">
    <property type="entry name" value="FhaA_N_sf"/>
</dbReference>
<sequence length="255" mass="28051">MFDRMEKGIERAVNGAFAKAFRSEVQPVEIASALRREIDDRATVVARGRTLAPNTFVVELGAGDHERLGEWEDTLGDELRDVVAEHAGNQEYSFVGPITVRFEEAQDLDTGLFRVRSTTTRGTRPQQAHPQQQALSRAPQQQQQQHQPGQGYGQPPAQQQQPDHPSLVVDGRVYPITAPVTVIGRGTEADVIVDDIGVSRRHAEVRVEHGRLIAADLGSTNGTYVDGERINTAEVVDGSQIKIGRSTLVIRFGSW</sequence>
<dbReference type="InterPro" id="IPR008984">
    <property type="entry name" value="SMAD_FHA_dom_sf"/>
</dbReference>
<evidence type="ECO:0000256" key="1">
    <source>
        <dbReference type="ARBA" id="ARBA00022553"/>
    </source>
</evidence>
<dbReference type="Pfam" id="PF00498">
    <property type="entry name" value="FHA"/>
    <property type="match status" value="1"/>
</dbReference>
<keyword evidence="5" id="KW-1185">Reference proteome</keyword>
<dbReference type="PANTHER" id="PTHR23308">
    <property type="entry name" value="NUCLEAR INHIBITOR OF PROTEIN PHOSPHATASE-1"/>
    <property type="match status" value="1"/>
</dbReference>
<dbReference type="RefSeq" id="WP_231483827.1">
    <property type="nucleotide sequence ID" value="NZ_BAAAZO010000003.1"/>
</dbReference>
<dbReference type="InterPro" id="IPR050923">
    <property type="entry name" value="Cell_Proc_Reg/RNA_Proc"/>
</dbReference>
<dbReference type="SUPFAM" id="SSF49879">
    <property type="entry name" value="SMAD/FHA domain"/>
    <property type="match status" value="1"/>
</dbReference>
<dbReference type="InterPro" id="IPR022128">
    <property type="entry name" value="FhaA_N"/>
</dbReference>
<comment type="caution">
    <text evidence="4">The sequence shown here is derived from an EMBL/GenBank/DDBJ whole genome shotgun (WGS) entry which is preliminary data.</text>
</comment>
<dbReference type="Proteomes" id="UP001501074">
    <property type="component" value="Unassembled WGS sequence"/>
</dbReference>
<evidence type="ECO:0000313" key="5">
    <source>
        <dbReference type="Proteomes" id="UP001501074"/>
    </source>
</evidence>
<accession>A0ABP6ZGK2</accession>
<reference evidence="5" key="1">
    <citation type="journal article" date="2019" name="Int. J. Syst. Evol. Microbiol.">
        <title>The Global Catalogue of Microorganisms (GCM) 10K type strain sequencing project: providing services to taxonomists for standard genome sequencing and annotation.</title>
        <authorList>
            <consortium name="The Broad Institute Genomics Platform"/>
            <consortium name="The Broad Institute Genome Sequencing Center for Infectious Disease"/>
            <person name="Wu L."/>
            <person name="Ma J."/>
        </authorList>
    </citation>
    <scope>NUCLEOTIDE SEQUENCE [LARGE SCALE GENOMIC DNA]</scope>
    <source>
        <strain evidence="5">JCM 16902</strain>
    </source>
</reference>
<dbReference type="InterPro" id="IPR000253">
    <property type="entry name" value="FHA_dom"/>
</dbReference>
<proteinExistence type="predicted"/>
<gene>
    <name evidence="4" type="primary">fhaA</name>
    <name evidence="4" type="ORF">GCM10022223_26390</name>
</gene>